<dbReference type="Gene3D" id="3.40.50.450">
    <property type="match status" value="1"/>
</dbReference>
<dbReference type="InterPro" id="IPR010697">
    <property type="entry name" value="YspA"/>
</dbReference>
<name>A0A7X0LUY4_9BACI</name>
<organism evidence="1 2">
    <name type="scientific">Bacillus benzoevorans</name>
    <dbReference type="NCBI Taxonomy" id="1456"/>
    <lineage>
        <taxon>Bacteria</taxon>
        <taxon>Bacillati</taxon>
        <taxon>Bacillota</taxon>
        <taxon>Bacilli</taxon>
        <taxon>Bacillales</taxon>
        <taxon>Bacillaceae</taxon>
        <taxon>Bacillus</taxon>
    </lineage>
</organism>
<dbReference type="PIRSF" id="PIRSF021290">
    <property type="entry name" value="DUF1273"/>
    <property type="match status" value="1"/>
</dbReference>
<dbReference type="PANTHER" id="PTHR38440:SF1">
    <property type="entry name" value="UPF0398 PROTEIN SPR0331"/>
    <property type="match status" value="1"/>
</dbReference>
<gene>
    <name evidence="1" type="ORF">HNR53_000615</name>
</gene>
<dbReference type="RefSeq" id="WP_184522638.1">
    <property type="nucleotide sequence ID" value="NZ_JACHGK010000001.1"/>
</dbReference>
<reference evidence="1 2" key="1">
    <citation type="submission" date="2020-08" db="EMBL/GenBank/DDBJ databases">
        <title>Genomic Encyclopedia of Type Strains, Phase IV (KMG-IV): sequencing the most valuable type-strain genomes for metagenomic binning, comparative biology and taxonomic classification.</title>
        <authorList>
            <person name="Goeker M."/>
        </authorList>
    </citation>
    <scope>NUCLEOTIDE SEQUENCE [LARGE SCALE GENOMIC DNA]</scope>
    <source>
        <strain evidence="1 2">DSM 5391</strain>
    </source>
</reference>
<evidence type="ECO:0000313" key="2">
    <source>
        <dbReference type="Proteomes" id="UP000531594"/>
    </source>
</evidence>
<protein>
    <submittedName>
        <fullName evidence="1">Putative phage-like protein YoqJ</fullName>
    </submittedName>
</protein>
<dbReference type="Proteomes" id="UP000531594">
    <property type="component" value="Unassembled WGS sequence"/>
</dbReference>
<dbReference type="PANTHER" id="PTHR38440">
    <property type="entry name" value="UPF0398 PROTEIN YPSA"/>
    <property type="match status" value="1"/>
</dbReference>
<keyword evidence="2" id="KW-1185">Reference proteome</keyword>
<proteinExistence type="predicted"/>
<evidence type="ECO:0000313" key="1">
    <source>
        <dbReference type="EMBL" id="MBB6444027.1"/>
    </source>
</evidence>
<dbReference type="Pfam" id="PF06908">
    <property type="entry name" value="YpsA"/>
    <property type="match status" value="1"/>
</dbReference>
<accession>A0A7X0LUY4</accession>
<sequence>MKRLWVTGYKMHELFFNSKDPGIGFVKKAIEKRLRYQIENEALEWVIISGQQGTELWAAEVVFQLQEEYPELKLAVITPFLDQEKNWKEEKQEEYLLILEQADFVSTVTKRPYEGPWQFRARDQFLLDNTDGILLFYDEDGKEGSPKYIKEKAMKRYEEDGYEVITISAYDIQDIVEEEQLKHWDW</sequence>
<dbReference type="SUPFAM" id="SSF102405">
    <property type="entry name" value="MCP/YpsA-like"/>
    <property type="match status" value="1"/>
</dbReference>
<dbReference type="NCBIfam" id="NF010181">
    <property type="entry name" value="PRK13660.1"/>
    <property type="match status" value="1"/>
</dbReference>
<dbReference type="EMBL" id="JACHGK010000001">
    <property type="protein sequence ID" value="MBB6444027.1"/>
    <property type="molecule type" value="Genomic_DNA"/>
</dbReference>
<dbReference type="AlphaFoldDB" id="A0A7X0LUY4"/>
<comment type="caution">
    <text evidence="1">The sequence shown here is derived from an EMBL/GenBank/DDBJ whole genome shotgun (WGS) entry which is preliminary data.</text>
</comment>